<dbReference type="AlphaFoldDB" id="E0NKK4"/>
<dbReference type="Gene3D" id="1.10.357.10">
    <property type="entry name" value="Tetracycline Repressor, domain 2"/>
    <property type="match status" value="1"/>
</dbReference>
<dbReference type="PROSITE" id="PS50977">
    <property type="entry name" value="HTH_TETR_2"/>
    <property type="match status" value="1"/>
</dbReference>
<proteinExistence type="predicted"/>
<dbReference type="EMBL" id="AEEH01000028">
    <property type="protein sequence ID" value="EFM25631.1"/>
    <property type="molecule type" value="Genomic_DNA"/>
</dbReference>
<organism evidence="4 5">
    <name type="scientific">Peptoniphilus duerdenii ATCC BAA-1640</name>
    <dbReference type="NCBI Taxonomy" id="862517"/>
    <lineage>
        <taxon>Bacteria</taxon>
        <taxon>Bacillati</taxon>
        <taxon>Bacillota</taxon>
        <taxon>Tissierellia</taxon>
        <taxon>Tissierellales</taxon>
        <taxon>Peptoniphilaceae</taxon>
        <taxon>Peptoniphilus</taxon>
    </lineage>
</organism>
<evidence type="ECO:0000259" key="3">
    <source>
        <dbReference type="PROSITE" id="PS50977"/>
    </source>
</evidence>
<evidence type="ECO:0000313" key="4">
    <source>
        <dbReference type="EMBL" id="EFM25631.1"/>
    </source>
</evidence>
<dbReference type="STRING" id="862517.HMPREF9225_0693"/>
<dbReference type="SUPFAM" id="SSF46689">
    <property type="entry name" value="Homeodomain-like"/>
    <property type="match status" value="1"/>
</dbReference>
<keyword evidence="5" id="KW-1185">Reference proteome</keyword>
<comment type="caution">
    <text evidence="4">The sequence shown here is derived from an EMBL/GenBank/DDBJ whole genome shotgun (WGS) entry which is preliminary data.</text>
</comment>
<protein>
    <submittedName>
        <fullName evidence="4">Transcriptional regulator, TetR family</fullName>
    </submittedName>
</protein>
<dbReference type="InterPro" id="IPR049443">
    <property type="entry name" value="TetR_YgfC-like_C"/>
</dbReference>
<dbReference type="Proteomes" id="UP000003280">
    <property type="component" value="Unassembled WGS sequence"/>
</dbReference>
<feature type="DNA-binding region" description="H-T-H motif" evidence="2">
    <location>
        <begin position="34"/>
        <end position="53"/>
    </location>
</feature>
<dbReference type="InterPro" id="IPR001647">
    <property type="entry name" value="HTH_TetR"/>
</dbReference>
<keyword evidence="1 2" id="KW-0238">DNA-binding</keyword>
<dbReference type="RefSeq" id="WP_008901508.1">
    <property type="nucleotide sequence ID" value="NZ_GL397071.1"/>
</dbReference>
<evidence type="ECO:0000256" key="1">
    <source>
        <dbReference type="ARBA" id="ARBA00023125"/>
    </source>
</evidence>
<dbReference type="InterPro" id="IPR009057">
    <property type="entry name" value="Homeodomain-like_sf"/>
</dbReference>
<dbReference type="OrthoDB" id="9812484at2"/>
<reference evidence="4 5" key="1">
    <citation type="submission" date="2010-07" db="EMBL/GenBank/DDBJ databases">
        <authorList>
            <person name="Muzny D."/>
            <person name="Qin X."/>
            <person name="Deng J."/>
            <person name="Jiang H."/>
            <person name="Liu Y."/>
            <person name="Qu J."/>
            <person name="Song X.-Z."/>
            <person name="Zhang L."/>
            <person name="Thornton R."/>
            <person name="Coyle M."/>
            <person name="Francisco L."/>
            <person name="Jackson L."/>
            <person name="Javaid M."/>
            <person name="Korchina V."/>
            <person name="Kovar C."/>
            <person name="Mata R."/>
            <person name="Mathew T."/>
            <person name="Ngo R."/>
            <person name="Nguyen L."/>
            <person name="Nguyen N."/>
            <person name="Okwuonu G."/>
            <person name="Ongeri F."/>
            <person name="Pham C."/>
            <person name="Simmons D."/>
            <person name="Wilczek-Boney K."/>
            <person name="Hale W."/>
            <person name="Jakkamsetti A."/>
            <person name="Pham P."/>
            <person name="Ruth R."/>
            <person name="San Lucas F."/>
            <person name="Warren J."/>
            <person name="Zhang J."/>
            <person name="Zhao Z."/>
            <person name="Zhou C."/>
            <person name="Zhu D."/>
            <person name="Lee S."/>
            <person name="Bess C."/>
            <person name="Blankenburg K."/>
            <person name="Forbes L."/>
            <person name="Fu Q."/>
            <person name="Gubbala S."/>
            <person name="Hirani K."/>
            <person name="Jayaseelan J.C."/>
            <person name="Lara F."/>
            <person name="Munidasa M."/>
            <person name="Palculict T."/>
            <person name="Patil S."/>
            <person name="Pu L.-L."/>
            <person name="Saada N."/>
            <person name="Tang L."/>
            <person name="Weissenberger G."/>
            <person name="Zhu Y."/>
            <person name="Hemphill L."/>
            <person name="Shang Y."/>
            <person name="Youmans B."/>
            <person name="Ayvaz T."/>
            <person name="Ross M."/>
            <person name="Santibanez J."/>
            <person name="Aqrawi P."/>
            <person name="Gross S."/>
            <person name="Joshi V."/>
            <person name="Fowler G."/>
            <person name="Nazareth L."/>
            <person name="Reid J."/>
            <person name="Worley K."/>
            <person name="Petrosino J."/>
            <person name="Highlander S."/>
            <person name="Gibbs R."/>
        </authorList>
    </citation>
    <scope>NUCLEOTIDE SEQUENCE [LARGE SCALE GENOMIC DNA]</scope>
    <source>
        <strain evidence="4 5">ATCC BAA-1640</strain>
    </source>
</reference>
<evidence type="ECO:0000313" key="5">
    <source>
        <dbReference type="Proteomes" id="UP000003280"/>
    </source>
</evidence>
<name>E0NKK4_9FIRM</name>
<dbReference type="Pfam" id="PF21626">
    <property type="entry name" value="TetR-C_39"/>
    <property type="match status" value="1"/>
</dbReference>
<dbReference type="GO" id="GO:0003677">
    <property type="term" value="F:DNA binding"/>
    <property type="evidence" value="ECO:0007669"/>
    <property type="project" value="UniProtKB-UniRule"/>
</dbReference>
<dbReference type="eggNOG" id="COG1309">
    <property type="taxonomic scope" value="Bacteria"/>
</dbReference>
<accession>E0NKK4</accession>
<dbReference type="HOGENOM" id="CLU_069356_45_2_9"/>
<sequence length="189" mass="22896">MPSETFYNLSEDKKDRIIESLKKTFAKKSIFEASVKEVVEDLNIARGSFYQYFEDLEDAYFMILDMETVDIHHLFKKILKKNGYDLFKSLDIYARDLSVILFEEENYSIYRNRFLYWTCNLENKWQRYKSEKLNSMDTETFENNEIMHLVKAAVHDLIERNYIEGWSSEEFLDKFENYIDWLKGGIKWD</sequence>
<feature type="domain" description="HTH tetR-type" evidence="3">
    <location>
        <begin position="11"/>
        <end position="71"/>
    </location>
</feature>
<gene>
    <name evidence="4" type="primary">ygfC</name>
    <name evidence="4" type="ORF">HMPREF9225_0693</name>
</gene>
<evidence type="ECO:0000256" key="2">
    <source>
        <dbReference type="PROSITE-ProRule" id="PRU00335"/>
    </source>
</evidence>